<dbReference type="InterPro" id="IPR042100">
    <property type="entry name" value="Bug_dom1"/>
</dbReference>
<dbReference type="Gene3D" id="3.40.190.10">
    <property type="entry name" value="Periplasmic binding protein-like II"/>
    <property type="match status" value="1"/>
</dbReference>
<sequence>MPISRRELLALSLAAAAAPAVAQEGYPNRPVRFISPFPPGQAGDTHARIAAEALAQRWPHRPIVENRPGGAGAIGMEAVARSPADGYTLSYTSIGPMNVLPVMVPTVPYDPARDFRAIALLSVSPVLLVVNPAMPVRSIQEFVDYTRANAIDYASGGPGTVQHMAGELLRHRLGLKMNHVAYRGSGPAVTDTIAGVVPAMVDSLSSAIPHVQAGRLRALAVTGGHGVPMLPGVPSIGDTVAPGYDVNGWTGLFAPAGTPAPILRKINADLWAGLGDGEFRQRLAGTGTIVPPPWSVAEAQDYIDRQIRFWREVIQVAGLKIDG</sequence>
<keyword evidence="2" id="KW-0732">Signal</keyword>
<dbReference type="Gene3D" id="3.40.190.150">
    <property type="entry name" value="Bordetella uptake gene, domain 1"/>
    <property type="match status" value="1"/>
</dbReference>
<evidence type="ECO:0000256" key="2">
    <source>
        <dbReference type="SAM" id="SignalP"/>
    </source>
</evidence>
<comment type="caution">
    <text evidence="3">The sequence shown here is derived from an EMBL/GenBank/DDBJ whole genome shotgun (WGS) entry which is preliminary data.</text>
</comment>
<dbReference type="Proteomes" id="UP000600101">
    <property type="component" value="Unassembled WGS sequence"/>
</dbReference>
<feature type="chain" id="PRO_5040844286" evidence="2">
    <location>
        <begin position="23"/>
        <end position="323"/>
    </location>
</feature>
<organism evidence="3 4">
    <name type="scientific">Siccirubricoccus deserti</name>
    <dbReference type="NCBI Taxonomy" id="2013562"/>
    <lineage>
        <taxon>Bacteria</taxon>
        <taxon>Pseudomonadati</taxon>
        <taxon>Pseudomonadota</taxon>
        <taxon>Alphaproteobacteria</taxon>
        <taxon>Acetobacterales</taxon>
        <taxon>Roseomonadaceae</taxon>
        <taxon>Siccirubricoccus</taxon>
    </lineage>
</organism>
<dbReference type="SUPFAM" id="SSF53850">
    <property type="entry name" value="Periplasmic binding protein-like II"/>
    <property type="match status" value="1"/>
</dbReference>
<gene>
    <name evidence="3" type="ORF">H7965_14725</name>
</gene>
<dbReference type="PANTHER" id="PTHR42928:SF5">
    <property type="entry name" value="BLR1237 PROTEIN"/>
    <property type="match status" value="1"/>
</dbReference>
<evidence type="ECO:0000256" key="1">
    <source>
        <dbReference type="ARBA" id="ARBA00006987"/>
    </source>
</evidence>
<dbReference type="RefSeq" id="WP_186771337.1">
    <property type="nucleotide sequence ID" value="NZ_JACOMF010000016.1"/>
</dbReference>
<dbReference type="EMBL" id="JACOMF010000016">
    <property type="protein sequence ID" value="MBC4016574.1"/>
    <property type="molecule type" value="Genomic_DNA"/>
</dbReference>
<protein>
    <submittedName>
        <fullName evidence="3">Tripartite tricarboxylate transporter substrate binding protein</fullName>
    </submittedName>
</protein>
<evidence type="ECO:0000313" key="4">
    <source>
        <dbReference type="Proteomes" id="UP000600101"/>
    </source>
</evidence>
<reference evidence="3" key="1">
    <citation type="submission" date="2020-08" db="EMBL/GenBank/DDBJ databases">
        <authorList>
            <person name="Hu Y."/>
            <person name="Nguyen S.V."/>
            <person name="Li F."/>
            <person name="Fanning S."/>
        </authorList>
    </citation>
    <scope>NUCLEOTIDE SEQUENCE</scope>
    <source>
        <strain evidence="3">SYSU D8009</strain>
    </source>
</reference>
<name>A0A9X0QYY5_9PROT</name>
<dbReference type="Pfam" id="PF03401">
    <property type="entry name" value="TctC"/>
    <property type="match status" value="1"/>
</dbReference>
<evidence type="ECO:0000313" key="3">
    <source>
        <dbReference type="EMBL" id="MBC4016574.1"/>
    </source>
</evidence>
<dbReference type="InterPro" id="IPR005064">
    <property type="entry name" value="BUG"/>
</dbReference>
<feature type="signal peptide" evidence="2">
    <location>
        <begin position="1"/>
        <end position="22"/>
    </location>
</feature>
<dbReference type="PANTHER" id="PTHR42928">
    <property type="entry name" value="TRICARBOXYLATE-BINDING PROTEIN"/>
    <property type="match status" value="1"/>
</dbReference>
<proteinExistence type="inferred from homology"/>
<dbReference type="PIRSF" id="PIRSF017082">
    <property type="entry name" value="YflP"/>
    <property type="match status" value="1"/>
</dbReference>
<accession>A0A9X0QYY5</accession>
<comment type="similarity">
    <text evidence="1">Belongs to the UPF0065 (bug) family.</text>
</comment>
<dbReference type="AlphaFoldDB" id="A0A9X0QYY5"/>
<keyword evidence="4" id="KW-1185">Reference proteome</keyword>